<feature type="repeat" description="ANK" evidence="11">
    <location>
        <begin position="95"/>
        <end position="127"/>
    </location>
</feature>
<dbReference type="EMBL" id="PJQD01000110">
    <property type="protein sequence ID" value="POY70659.1"/>
    <property type="molecule type" value="Genomic_DNA"/>
</dbReference>
<name>A0A2S5B1J4_9BASI</name>
<feature type="compositionally biased region" description="Low complexity" evidence="13">
    <location>
        <begin position="37"/>
        <end position="47"/>
    </location>
</feature>
<feature type="region of interest" description="Disordered" evidence="13">
    <location>
        <begin position="357"/>
        <end position="380"/>
    </location>
</feature>
<feature type="domain" description="Palmitoyltransferase DHHC" evidence="14">
    <location>
        <begin position="468"/>
        <end position="611"/>
    </location>
</feature>
<dbReference type="SMART" id="SM00248">
    <property type="entry name" value="ANK"/>
    <property type="match status" value="6"/>
</dbReference>
<feature type="transmembrane region" description="Helical" evidence="12">
    <location>
        <begin position="305"/>
        <end position="321"/>
    </location>
</feature>
<reference evidence="15 16" key="1">
    <citation type="journal article" date="2018" name="Front. Microbiol.">
        <title>Prospects for Fungal Bioremediation of Acidic Radioactive Waste Sites: Characterization and Genome Sequence of Rhodotorula taiwanensis MD1149.</title>
        <authorList>
            <person name="Tkavc R."/>
            <person name="Matrosova V.Y."/>
            <person name="Grichenko O.E."/>
            <person name="Gostincar C."/>
            <person name="Volpe R.P."/>
            <person name="Klimenkova P."/>
            <person name="Gaidamakova E.K."/>
            <person name="Zhou C.E."/>
            <person name="Stewart B.J."/>
            <person name="Lyman M.G."/>
            <person name="Malfatti S.A."/>
            <person name="Rubinfeld B."/>
            <person name="Courtot M."/>
            <person name="Singh J."/>
            <person name="Dalgard C.L."/>
            <person name="Hamilton T."/>
            <person name="Frey K.G."/>
            <person name="Gunde-Cimerman N."/>
            <person name="Dugan L."/>
            <person name="Daly M.J."/>
        </authorList>
    </citation>
    <scope>NUCLEOTIDE SEQUENCE [LARGE SCALE GENOMIC DNA]</scope>
    <source>
        <strain evidence="15 16">MD1149</strain>
    </source>
</reference>
<accession>A0A2S5B1J4</accession>
<comment type="subcellular location">
    <subcellularLocation>
        <location evidence="1">Membrane</location>
        <topology evidence="1">Multi-pass membrane protein</topology>
    </subcellularLocation>
</comment>
<feature type="transmembrane region" description="Helical" evidence="12">
    <location>
        <begin position="412"/>
        <end position="434"/>
    </location>
</feature>
<dbReference type="InterPro" id="IPR036770">
    <property type="entry name" value="Ankyrin_rpt-contain_sf"/>
</dbReference>
<dbReference type="GO" id="GO:0016020">
    <property type="term" value="C:membrane"/>
    <property type="evidence" value="ECO:0007669"/>
    <property type="project" value="UniProtKB-SubCell"/>
</dbReference>
<keyword evidence="12" id="KW-0808">Transferase</keyword>
<feature type="repeat" description="ANK" evidence="11">
    <location>
        <begin position="129"/>
        <end position="161"/>
    </location>
</feature>
<keyword evidence="6 11" id="KW-0040">ANK repeat</keyword>
<feature type="compositionally biased region" description="Basic residues" evidence="13">
    <location>
        <begin position="358"/>
        <end position="377"/>
    </location>
</feature>
<organism evidence="15 16">
    <name type="scientific">Rhodotorula taiwanensis</name>
    <dbReference type="NCBI Taxonomy" id="741276"/>
    <lineage>
        <taxon>Eukaryota</taxon>
        <taxon>Fungi</taxon>
        <taxon>Dikarya</taxon>
        <taxon>Basidiomycota</taxon>
        <taxon>Pucciniomycotina</taxon>
        <taxon>Microbotryomycetes</taxon>
        <taxon>Sporidiobolales</taxon>
        <taxon>Sporidiobolaceae</taxon>
        <taxon>Rhodotorula</taxon>
    </lineage>
</organism>
<proteinExistence type="inferred from homology"/>
<protein>
    <recommendedName>
        <fullName evidence="12">Palmitoyltransferase</fullName>
        <ecNumber evidence="12">2.3.1.225</ecNumber>
    </recommendedName>
</protein>
<evidence type="ECO:0000256" key="5">
    <source>
        <dbReference type="ARBA" id="ARBA00022989"/>
    </source>
</evidence>
<evidence type="ECO:0000256" key="3">
    <source>
        <dbReference type="ARBA" id="ARBA00022692"/>
    </source>
</evidence>
<feature type="transmembrane region" description="Helical" evidence="12">
    <location>
        <begin position="524"/>
        <end position="546"/>
    </location>
</feature>
<evidence type="ECO:0000256" key="11">
    <source>
        <dbReference type="PROSITE-ProRule" id="PRU00023"/>
    </source>
</evidence>
<dbReference type="SUPFAM" id="SSF48403">
    <property type="entry name" value="Ankyrin repeat"/>
    <property type="match status" value="1"/>
</dbReference>
<evidence type="ECO:0000259" key="14">
    <source>
        <dbReference type="Pfam" id="PF01529"/>
    </source>
</evidence>
<evidence type="ECO:0000256" key="6">
    <source>
        <dbReference type="ARBA" id="ARBA00023043"/>
    </source>
</evidence>
<feature type="region of interest" description="Disordered" evidence="13">
    <location>
        <begin position="20"/>
        <end position="59"/>
    </location>
</feature>
<comment type="caution">
    <text evidence="15">The sequence shown here is derived from an EMBL/GenBank/DDBJ whole genome shotgun (WGS) entry which is preliminary data.</text>
</comment>
<evidence type="ECO:0000313" key="16">
    <source>
        <dbReference type="Proteomes" id="UP000237144"/>
    </source>
</evidence>
<dbReference type="PROSITE" id="PS50297">
    <property type="entry name" value="ANK_REP_REGION"/>
    <property type="match status" value="4"/>
</dbReference>
<keyword evidence="7 12" id="KW-0472">Membrane</keyword>
<feature type="repeat" description="ANK" evidence="11">
    <location>
        <begin position="230"/>
        <end position="262"/>
    </location>
</feature>
<evidence type="ECO:0000256" key="9">
    <source>
        <dbReference type="ARBA" id="ARBA00023288"/>
    </source>
</evidence>
<comment type="catalytic activity">
    <reaction evidence="10 12">
        <text>L-cysteinyl-[protein] + hexadecanoyl-CoA = S-hexadecanoyl-L-cysteinyl-[protein] + CoA</text>
        <dbReference type="Rhea" id="RHEA:36683"/>
        <dbReference type="Rhea" id="RHEA-COMP:10131"/>
        <dbReference type="Rhea" id="RHEA-COMP:11032"/>
        <dbReference type="ChEBI" id="CHEBI:29950"/>
        <dbReference type="ChEBI" id="CHEBI:57287"/>
        <dbReference type="ChEBI" id="CHEBI:57379"/>
        <dbReference type="ChEBI" id="CHEBI:74151"/>
        <dbReference type="EC" id="2.3.1.225"/>
    </reaction>
</comment>
<keyword evidence="9" id="KW-0449">Lipoprotein</keyword>
<dbReference type="PROSITE" id="PS50216">
    <property type="entry name" value="DHHC"/>
    <property type="match status" value="1"/>
</dbReference>
<sequence length="797" mass="85530">MTELSSSLQQTKGLCVETIAMSHPSSPPPTGLAAKGAPSRAASTTAAAPPPDDLPEPSTTQELHLAAQRGDLETLYRLLDHPTDRTVTASDPDDQGITALHWAAINSHILFAKALLERGAEPDVRGGELDATPLMWAARQGHLAVVHLLIKYGADPTLVDSQQFNALHLAVHSSSAFLVAYLLNTLQPLAVDSQDPEGHTALAWACYQGDAISVELLLRAGADVLKTDHAGLTPLHWAVTKGNATCIRRVVQAGADLVARTNEGKTAREMAAELKSLPAYERGLQEAGLDPRDGRKEDLPFGDRPSAAIFVVAFVAFGAMFETFALLAWYTSLILVGAEAFAMHHVVSRVILGVRPASGKKHSHGHGHSHSHGHSHGHGSERVTKSGYLCAIIAASLAWVFYVWLSRFVLQLSGYSVTSLAFALLFLLCAYNFFRAITLDPGTIRGPVGGSEELKEVVEELVERGEFNGINFCLTCMVRRPLRSKHSFATDRCVAKFDQLSRLLFLFYCPWVWNDVGANNHRQFLLFVASLVGGVLLFARLTWAYFYEKAPDLAPDAYCPALVPALICTATKYDPFAYAVAFWACLQLTWTGILLGAQLWQVARQMTTLEVSNVGRYGYMGGKPASVGASSQFGAAVAAAMTPAGTATPDPASLAHAPKPADKDGKFAYLLKLLGLDRFTSRGKAISGLAHATRGDVVNPFDLGIRTNCVDFWTRGSELGVEYERLYEIPAGGFRRAMTDRRKSVSSVSAAAAAAAGTPGSAAAAAVKDSPASGLVGLLAGMKRKMRGYERVPLSEV</sequence>
<evidence type="ECO:0000313" key="15">
    <source>
        <dbReference type="EMBL" id="POY70659.1"/>
    </source>
</evidence>
<evidence type="ECO:0000256" key="4">
    <source>
        <dbReference type="ARBA" id="ARBA00022737"/>
    </source>
</evidence>
<dbReference type="Pfam" id="PF12796">
    <property type="entry name" value="Ank_2"/>
    <property type="match status" value="2"/>
</dbReference>
<keyword evidence="4" id="KW-0677">Repeat</keyword>
<feature type="repeat" description="ANK" evidence="11">
    <location>
        <begin position="197"/>
        <end position="229"/>
    </location>
</feature>
<evidence type="ECO:0000256" key="2">
    <source>
        <dbReference type="ARBA" id="ARBA00010104"/>
    </source>
</evidence>
<dbReference type="InterPro" id="IPR002110">
    <property type="entry name" value="Ankyrin_rpt"/>
</dbReference>
<dbReference type="STRING" id="741276.A0A2S5B1J4"/>
<dbReference type="PANTHER" id="PTHR24161:SF85">
    <property type="entry name" value="PALMITOYLTRANSFERASE HIP14"/>
    <property type="match status" value="1"/>
</dbReference>
<gene>
    <name evidence="15" type="ORF">BMF94_6332</name>
</gene>
<dbReference type="Gene3D" id="1.25.40.20">
    <property type="entry name" value="Ankyrin repeat-containing domain"/>
    <property type="match status" value="2"/>
</dbReference>
<evidence type="ECO:0000256" key="10">
    <source>
        <dbReference type="ARBA" id="ARBA00048048"/>
    </source>
</evidence>
<keyword evidence="8" id="KW-0564">Palmitate</keyword>
<feature type="transmembrane region" description="Helical" evidence="12">
    <location>
        <begin position="388"/>
        <end position="406"/>
    </location>
</feature>
<dbReference type="PROSITE" id="PS50088">
    <property type="entry name" value="ANK_REPEAT"/>
    <property type="match status" value="4"/>
</dbReference>
<evidence type="ECO:0000256" key="8">
    <source>
        <dbReference type="ARBA" id="ARBA00023139"/>
    </source>
</evidence>
<evidence type="ECO:0000256" key="7">
    <source>
        <dbReference type="ARBA" id="ARBA00023136"/>
    </source>
</evidence>
<comment type="similarity">
    <text evidence="2">Belongs to the DHHC palmitoyltransferase family. AKR/ZDHHC17 subfamily.</text>
</comment>
<feature type="transmembrane region" description="Helical" evidence="12">
    <location>
        <begin position="576"/>
        <end position="597"/>
    </location>
</feature>
<dbReference type="EC" id="2.3.1.225" evidence="12"/>
<dbReference type="GO" id="GO:0019706">
    <property type="term" value="F:protein-cysteine S-palmitoyltransferase activity"/>
    <property type="evidence" value="ECO:0007669"/>
    <property type="project" value="UniProtKB-EC"/>
</dbReference>
<keyword evidence="12" id="KW-0012">Acyltransferase</keyword>
<dbReference type="Proteomes" id="UP000237144">
    <property type="component" value="Unassembled WGS sequence"/>
</dbReference>
<dbReference type="PANTHER" id="PTHR24161">
    <property type="entry name" value="ANK_REP_REGION DOMAIN-CONTAINING PROTEIN-RELATED"/>
    <property type="match status" value="1"/>
</dbReference>
<evidence type="ECO:0000256" key="12">
    <source>
        <dbReference type="RuleBase" id="RU079119"/>
    </source>
</evidence>
<dbReference type="Pfam" id="PF01529">
    <property type="entry name" value="DHHC"/>
    <property type="match status" value="1"/>
</dbReference>
<keyword evidence="3 12" id="KW-0812">Transmembrane</keyword>
<evidence type="ECO:0000256" key="13">
    <source>
        <dbReference type="SAM" id="MobiDB-lite"/>
    </source>
</evidence>
<comment type="domain">
    <text evidence="12">The DHHC domain is required for palmitoyltransferase activity.</text>
</comment>
<dbReference type="AlphaFoldDB" id="A0A2S5B1J4"/>
<dbReference type="OrthoDB" id="6781668at2759"/>
<keyword evidence="16" id="KW-1185">Reference proteome</keyword>
<dbReference type="InterPro" id="IPR001594">
    <property type="entry name" value="Palmitoyltrfase_DHHC"/>
</dbReference>
<evidence type="ECO:0000256" key="1">
    <source>
        <dbReference type="ARBA" id="ARBA00004141"/>
    </source>
</evidence>
<keyword evidence="5 12" id="KW-1133">Transmembrane helix</keyword>